<feature type="region of interest" description="Disordered" evidence="1">
    <location>
        <begin position="643"/>
        <end position="747"/>
    </location>
</feature>
<protein>
    <submittedName>
        <fullName evidence="3">TraI domain-containing protein</fullName>
    </submittedName>
</protein>
<dbReference type="Gene3D" id="1.10.3210.40">
    <property type="match status" value="1"/>
</dbReference>
<comment type="caution">
    <text evidence="3">The sequence shown here is derived from an EMBL/GenBank/DDBJ whole genome shotgun (WGS) entry which is preliminary data.</text>
</comment>
<dbReference type="EMBL" id="JANIBL010000027">
    <property type="protein sequence ID" value="MCQ8117750.1"/>
    <property type="molecule type" value="Genomic_DNA"/>
</dbReference>
<feature type="compositionally biased region" description="Polar residues" evidence="1">
    <location>
        <begin position="668"/>
        <end position="679"/>
    </location>
</feature>
<evidence type="ECO:0000256" key="1">
    <source>
        <dbReference type="SAM" id="MobiDB-lite"/>
    </source>
</evidence>
<proteinExistence type="predicted"/>
<gene>
    <name evidence="3" type="ORF">NP589_09955</name>
</gene>
<dbReference type="InterPro" id="IPR011119">
    <property type="entry name" value="Unchr_helicase_relaxase_TraI"/>
</dbReference>
<keyword evidence="4" id="KW-1185">Reference proteome</keyword>
<evidence type="ECO:0000313" key="3">
    <source>
        <dbReference type="EMBL" id="MCQ8117750.1"/>
    </source>
</evidence>
<feature type="region of interest" description="Disordered" evidence="1">
    <location>
        <begin position="401"/>
        <end position="443"/>
    </location>
</feature>
<dbReference type="SUPFAM" id="SSF109604">
    <property type="entry name" value="HD-domain/PDEase-like"/>
    <property type="match status" value="1"/>
</dbReference>
<evidence type="ECO:0000259" key="2">
    <source>
        <dbReference type="Pfam" id="PF07514"/>
    </source>
</evidence>
<reference evidence="3 4" key="1">
    <citation type="submission" date="2022-07" db="EMBL/GenBank/DDBJ databases">
        <title>Methylomonas rivi sp. nov., Methylomonas rosea sp. nov., Methylomonas aureus sp. nov. and Methylomonas subterranea sp. nov., four novel methanotrophs isolated from a freshwater creek and the deep terrestrial subsurface.</title>
        <authorList>
            <person name="Abin C."/>
            <person name="Sankaranarayanan K."/>
            <person name="Garner C."/>
            <person name="Sindelar R."/>
            <person name="Kotary K."/>
            <person name="Garner R."/>
            <person name="Barclay S."/>
            <person name="Lawson P."/>
            <person name="Krumholz L."/>
        </authorList>
    </citation>
    <scope>NUCLEOTIDE SEQUENCE [LARGE SCALE GENOMIC DNA]</scope>
    <source>
        <strain evidence="3 4">WSC-7</strain>
    </source>
</reference>
<organism evidence="3 4">
    <name type="scientific">Methylomonas rosea</name>
    <dbReference type="NCBI Taxonomy" id="2952227"/>
    <lineage>
        <taxon>Bacteria</taxon>
        <taxon>Pseudomonadati</taxon>
        <taxon>Pseudomonadota</taxon>
        <taxon>Gammaproteobacteria</taxon>
        <taxon>Methylococcales</taxon>
        <taxon>Methylococcaceae</taxon>
        <taxon>Methylomonas</taxon>
    </lineage>
</organism>
<dbReference type="InterPro" id="IPR003607">
    <property type="entry name" value="HD/PDEase_dom"/>
</dbReference>
<evidence type="ECO:0000313" key="4">
    <source>
        <dbReference type="Proteomes" id="UP001524570"/>
    </source>
</evidence>
<accession>A0ABT1TTB3</accession>
<dbReference type="NCBIfam" id="NF041494">
    <property type="entry name" value="MobH"/>
    <property type="match status" value="1"/>
</dbReference>
<sequence>MKITLSPFSIPWLQRLFVASKPAPELSPVSQEEEIPRYPPFMKGLPAAPVARILGTQTELIQAIEQALACPESLFQGIVLPVIARYAAFSHLLPASESHHHRGAGGLFRHGLEVAHWAALTSQDCLFATDATPKARKSLEPRWRLAVCFAGLLHDIGKPVSDIAVTDRLGEHTWNPCDENLTDWAALHHIDRYFLRWREHRHKRHEQFSALVIERVLTREARAYILAPGPDIMQAMLETIHGLDLGSKCYSLVMAADCLSVERDLKAHYHGMESAMGMPVERYLCDAMRRLVKSGHWLANEKGARIWRFQDGLYIVWRTAVKEILNLLDKDHIPGIPRDEDTLADILIERGLAIPKTLPNGGRFRYWHMQTETLNGSLFMLRLASIELVYSGEPPVAVDGMEVGDQPESAPANLASAHSQSVRKPAADAGGGKRRKAKESDSTVKTAIAEPTVAQVAEPFIPADLAAMLAMDSQIDSSLCDLSGHATEDVDNKGLEDKPPNSPISGLVSTIEAVTPSMARPQAEPAHTDLARQWLEAQGLAGQWLIQLAGIVLSEQWQWGTDLLDHKDQCLLGFPRTADALQLEANHFIKILDEKGWIVTDVLSPMRKVREIEKIRGLLLAGEPSAMFKRLLASTSEPIASLESKPAVPSVAVGRNSVPKAKRPPATTVKQTEQSSPPLSQALVENEPATKPSPIVVPAPDNTTPTPPFRPPASGKIFNPNHPRHDLNPARPKHKTSDKSSNTGWTSYCKPRRICHQTEPTRHGLMWRISRLRPCCETRPA</sequence>
<dbReference type="CDD" id="cd00077">
    <property type="entry name" value="HDc"/>
    <property type="match status" value="1"/>
</dbReference>
<dbReference type="Proteomes" id="UP001524570">
    <property type="component" value="Unassembled WGS sequence"/>
</dbReference>
<dbReference type="RefSeq" id="WP_256606842.1">
    <property type="nucleotide sequence ID" value="NZ_JANIBL010000027.1"/>
</dbReference>
<feature type="domain" description="Uncharacterised" evidence="2">
    <location>
        <begin position="51"/>
        <end position="356"/>
    </location>
</feature>
<dbReference type="Pfam" id="PF07514">
    <property type="entry name" value="TraI_2"/>
    <property type="match status" value="1"/>
</dbReference>
<name>A0ABT1TTB3_9GAMM</name>